<dbReference type="EMBL" id="CP088295">
    <property type="protein sequence ID" value="UUY06106.1"/>
    <property type="molecule type" value="Genomic_DNA"/>
</dbReference>
<keyword evidence="2" id="KW-0186">Copper</keyword>
<reference evidence="7" key="1">
    <citation type="submission" date="2021-11" db="EMBL/GenBank/DDBJ databases">
        <title>Cultivation dependent microbiological survey of springs from the worlds oldest radium mine currently devoted to the extraction of radon-saturated water.</title>
        <authorList>
            <person name="Kapinusova G."/>
            <person name="Smrhova T."/>
            <person name="Strejcek M."/>
            <person name="Suman J."/>
            <person name="Jani K."/>
            <person name="Pajer P."/>
            <person name="Uhlik O."/>
        </authorList>
    </citation>
    <scope>NUCLEOTIDE SEQUENCE [LARGE SCALE GENOMIC DNA]</scope>
    <source>
        <strain evidence="7">J379</strain>
    </source>
</reference>
<accession>A0ABY5PN15</accession>
<evidence type="ECO:0000313" key="7">
    <source>
        <dbReference type="Proteomes" id="UP001058860"/>
    </source>
</evidence>
<feature type="chain" id="PRO_5045307028" evidence="4">
    <location>
        <begin position="27"/>
        <end position="124"/>
    </location>
</feature>
<name>A0ABY5PN15_9ACTN</name>
<dbReference type="Pfam" id="PF04234">
    <property type="entry name" value="CopC"/>
    <property type="match status" value="1"/>
</dbReference>
<protein>
    <submittedName>
        <fullName evidence="6">Copper resistance protein CopC</fullName>
    </submittedName>
</protein>
<keyword evidence="7" id="KW-1185">Reference proteome</keyword>
<feature type="domain" description="CopC" evidence="5">
    <location>
        <begin position="27"/>
        <end position="120"/>
    </location>
</feature>
<keyword evidence="1 4" id="KW-0732">Signal</keyword>
<dbReference type="RefSeq" id="WP_353866535.1">
    <property type="nucleotide sequence ID" value="NZ_CP088295.1"/>
</dbReference>
<evidence type="ECO:0000256" key="2">
    <source>
        <dbReference type="ARBA" id="ARBA00023008"/>
    </source>
</evidence>
<dbReference type="InterPro" id="IPR014756">
    <property type="entry name" value="Ig_E-set"/>
</dbReference>
<dbReference type="SUPFAM" id="SSF81296">
    <property type="entry name" value="E set domains"/>
    <property type="match status" value="1"/>
</dbReference>
<evidence type="ECO:0000256" key="1">
    <source>
        <dbReference type="ARBA" id="ARBA00022729"/>
    </source>
</evidence>
<evidence type="ECO:0000256" key="3">
    <source>
        <dbReference type="SAM" id="MobiDB-lite"/>
    </source>
</evidence>
<dbReference type="Proteomes" id="UP001058860">
    <property type="component" value="Chromosome"/>
</dbReference>
<proteinExistence type="predicted"/>
<sequence length="124" mass="12695">MIARRPFAVAVLSAAALTGAAATALAHSEVESTSPRAGGTATTAVTKVTVTFSGPMRTGTIRVTGPGGAVVSRGRGGRDPRNVNRLTVALKGGLKAGSYKASWTSEAADGHDQRGSFRFKLRAR</sequence>
<dbReference type="InterPro" id="IPR014755">
    <property type="entry name" value="Cu-Rt/internalin_Ig-like"/>
</dbReference>
<dbReference type="Gene3D" id="2.60.40.1220">
    <property type="match status" value="1"/>
</dbReference>
<organism evidence="6 7">
    <name type="scientific">Svornostia abyssi</name>
    <dbReference type="NCBI Taxonomy" id="2898438"/>
    <lineage>
        <taxon>Bacteria</taxon>
        <taxon>Bacillati</taxon>
        <taxon>Actinomycetota</taxon>
        <taxon>Thermoleophilia</taxon>
        <taxon>Solirubrobacterales</taxon>
        <taxon>Baekduiaceae</taxon>
        <taxon>Svornostia</taxon>
    </lineage>
</organism>
<evidence type="ECO:0000256" key="4">
    <source>
        <dbReference type="SAM" id="SignalP"/>
    </source>
</evidence>
<feature type="region of interest" description="Disordered" evidence="3">
    <location>
        <begin position="57"/>
        <end position="82"/>
    </location>
</feature>
<evidence type="ECO:0000259" key="5">
    <source>
        <dbReference type="Pfam" id="PF04234"/>
    </source>
</evidence>
<feature type="signal peptide" evidence="4">
    <location>
        <begin position="1"/>
        <end position="26"/>
    </location>
</feature>
<evidence type="ECO:0000313" key="6">
    <source>
        <dbReference type="EMBL" id="UUY06106.1"/>
    </source>
</evidence>
<gene>
    <name evidence="6" type="ORF">LRS13_11505</name>
</gene>
<dbReference type="InterPro" id="IPR007348">
    <property type="entry name" value="CopC_dom"/>
</dbReference>